<protein>
    <submittedName>
        <fullName evidence="2">Endoribonuclease L-PSP</fullName>
    </submittedName>
</protein>
<dbReference type="PANTHER" id="PTHR47328">
    <property type="match status" value="1"/>
</dbReference>
<dbReference type="CDD" id="cd06150">
    <property type="entry name" value="YjgF_YER057c_UK114_like_2"/>
    <property type="match status" value="1"/>
</dbReference>
<proteinExistence type="inferred from homology"/>
<accession>A0A6P2H572</accession>
<dbReference type="InterPro" id="IPR019897">
    <property type="entry name" value="RidA_CS"/>
</dbReference>
<dbReference type="Gene3D" id="3.30.1330.40">
    <property type="entry name" value="RutC-like"/>
    <property type="match status" value="1"/>
</dbReference>
<dbReference type="AlphaFoldDB" id="A0A6P2H572"/>
<dbReference type="InterPro" id="IPR006175">
    <property type="entry name" value="YjgF/YER057c/UK114"/>
</dbReference>
<dbReference type="PANTHER" id="PTHR47328:SF1">
    <property type="entry name" value="RUTC FAMILY PROTEIN YOAB"/>
    <property type="match status" value="1"/>
</dbReference>
<reference evidence="2 3" key="1">
    <citation type="submission" date="2019-09" db="EMBL/GenBank/DDBJ databases">
        <authorList>
            <person name="Depoorter E."/>
        </authorList>
    </citation>
    <scope>NUCLEOTIDE SEQUENCE [LARGE SCALE GENOMIC DNA]</scope>
    <source>
        <strain evidence="2">LMG 13014</strain>
    </source>
</reference>
<gene>
    <name evidence="2" type="ORF">BLA13014_00200</name>
</gene>
<evidence type="ECO:0000256" key="1">
    <source>
        <dbReference type="ARBA" id="ARBA00010552"/>
    </source>
</evidence>
<dbReference type="Pfam" id="PF01042">
    <property type="entry name" value="Ribonuc_L-PSP"/>
    <property type="match status" value="1"/>
</dbReference>
<dbReference type="InterPro" id="IPR035959">
    <property type="entry name" value="RutC-like_sf"/>
</dbReference>
<organism evidence="2 3">
    <name type="scientific">Burkholderia aenigmatica</name>
    <dbReference type="NCBI Taxonomy" id="2015348"/>
    <lineage>
        <taxon>Bacteria</taxon>
        <taxon>Pseudomonadati</taxon>
        <taxon>Pseudomonadota</taxon>
        <taxon>Betaproteobacteria</taxon>
        <taxon>Burkholderiales</taxon>
        <taxon>Burkholderiaceae</taxon>
        <taxon>Burkholderia</taxon>
        <taxon>Burkholderia cepacia complex</taxon>
    </lineage>
</organism>
<evidence type="ECO:0000313" key="3">
    <source>
        <dbReference type="Proteomes" id="UP000494261"/>
    </source>
</evidence>
<evidence type="ECO:0000313" key="2">
    <source>
        <dbReference type="EMBL" id="VWB10664.1"/>
    </source>
</evidence>
<comment type="similarity">
    <text evidence="1">Belongs to the RutC family.</text>
</comment>
<dbReference type="EMBL" id="CABVQC010000001">
    <property type="protein sequence ID" value="VWB10664.1"/>
    <property type="molecule type" value="Genomic_DNA"/>
</dbReference>
<dbReference type="PROSITE" id="PS01094">
    <property type="entry name" value="UPF0076"/>
    <property type="match status" value="1"/>
</dbReference>
<dbReference type="RefSeq" id="WP_175020823.1">
    <property type="nucleotide sequence ID" value="NZ_CABVQC010000001.1"/>
</dbReference>
<name>A0A6P2H572_9BURK</name>
<dbReference type="Proteomes" id="UP000494261">
    <property type="component" value="Unassembled WGS sequence"/>
</dbReference>
<dbReference type="SUPFAM" id="SSF55298">
    <property type="entry name" value="YjgF-like"/>
    <property type="match status" value="1"/>
</dbReference>
<dbReference type="InterPro" id="IPR035709">
    <property type="entry name" value="YoaB-like"/>
</dbReference>
<sequence>MSDIIRIETNARTSRAVKAAGLVFIGGQTSADPAPDVKVQTAKVLEKIDGFLEQAGIDRTRIVSAQIWLADIARDFAAMNEVWDAWVPSGHAPARATVEAKLAAPHLLVEIAVVAAQN</sequence>